<keyword evidence="2 4" id="KW-0472">Membrane</keyword>
<reference evidence="6 7" key="1">
    <citation type="submission" date="2018-04" db="EMBL/GenBank/DDBJ databases">
        <title>Genome sequencing of Flavobacterium sp. HYN0048.</title>
        <authorList>
            <person name="Yi H."/>
            <person name="Baek C."/>
        </authorList>
    </citation>
    <scope>NUCLEOTIDE SEQUENCE [LARGE SCALE GENOMIC DNA]</scope>
    <source>
        <strain evidence="6 7">HYN0048</strain>
    </source>
</reference>
<feature type="domain" description="OmpA-like" evidence="5">
    <location>
        <begin position="161"/>
        <end position="281"/>
    </location>
</feature>
<name>A0A2S0RCJ7_9FLAO</name>
<dbReference type="InterPro" id="IPR006664">
    <property type="entry name" value="OMP_bac"/>
</dbReference>
<dbReference type="PANTHER" id="PTHR30329">
    <property type="entry name" value="STATOR ELEMENT OF FLAGELLAR MOTOR COMPLEX"/>
    <property type="match status" value="1"/>
</dbReference>
<dbReference type="InterPro" id="IPR050330">
    <property type="entry name" value="Bact_OuterMem_StrucFunc"/>
</dbReference>
<dbReference type="CDD" id="cd07185">
    <property type="entry name" value="OmpA_C-like"/>
    <property type="match status" value="1"/>
</dbReference>
<evidence type="ECO:0000259" key="5">
    <source>
        <dbReference type="PROSITE" id="PS51123"/>
    </source>
</evidence>
<sequence>MRRHFLYAALLYLGTLSAQVGQKEILVYFDSGSHVISAEGASTLNALFVTDSLTINSVSVEGFCDDIGTEYDNLALSRKRAESVAEYIRTHAAIHDLSATGKGEIALNSAADALSQRQHNRRVAVVASYAVAPEEPKPVRSQPAAVDLFEGYKMPGENLSEGDKLILRQLVFVASTTVFEDAEACETELSRYVQYFKANPGINFEIHGHVCCISKSFFDARNIYTGKNNLSEDRAKRIYDYFIEKGIDKSRMAYKGFGRKFPRPGVAEKFNKRVEIVITKL</sequence>
<dbReference type="RefSeq" id="WP_108369939.1">
    <property type="nucleotide sequence ID" value="NZ_CP028811.1"/>
</dbReference>
<dbReference type="AlphaFoldDB" id="A0A2S0RCJ7"/>
<evidence type="ECO:0000256" key="1">
    <source>
        <dbReference type="ARBA" id="ARBA00004442"/>
    </source>
</evidence>
<accession>A0A2S0RCJ7</accession>
<proteinExistence type="predicted"/>
<keyword evidence="7" id="KW-1185">Reference proteome</keyword>
<comment type="subcellular location">
    <subcellularLocation>
        <location evidence="1">Cell outer membrane</location>
    </subcellularLocation>
</comment>
<dbReference type="PROSITE" id="PS51123">
    <property type="entry name" value="OMPA_2"/>
    <property type="match status" value="2"/>
</dbReference>
<organism evidence="6 7">
    <name type="scientific">Flavobacterium magnum</name>
    <dbReference type="NCBI Taxonomy" id="2162713"/>
    <lineage>
        <taxon>Bacteria</taxon>
        <taxon>Pseudomonadati</taxon>
        <taxon>Bacteroidota</taxon>
        <taxon>Flavobacteriia</taxon>
        <taxon>Flavobacteriales</taxon>
        <taxon>Flavobacteriaceae</taxon>
        <taxon>Flavobacterium</taxon>
    </lineage>
</organism>
<dbReference type="GO" id="GO:0009279">
    <property type="term" value="C:cell outer membrane"/>
    <property type="evidence" value="ECO:0007669"/>
    <property type="project" value="UniProtKB-SubCell"/>
</dbReference>
<dbReference type="InterPro" id="IPR036737">
    <property type="entry name" value="OmpA-like_sf"/>
</dbReference>
<evidence type="ECO:0000313" key="6">
    <source>
        <dbReference type="EMBL" id="AWA29354.1"/>
    </source>
</evidence>
<dbReference type="Pfam" id="PF00691">
    <property type="entry name" value="OmpA"/>
    <property type="match status" value="2"/>
</dbReference>
<dbReference type="PANTHER" id="PTHR30329:SF21">
    <property type="entry name" value="LIPOPROTEIN YIAD-RELATED"/>
    <property type="match status" value="1"/>
</dbReference>
<dbReference type="PRINTS" id="PR01021">
    <property type="entry name" value="OMPADOMAIN"/>
</dbReference>
<dbReference type="Gene3D" id="3.30.1330.60">
    <property type="entry name" value="OmpA-like domain"/>
    <property type="match status" value="2"/>
</dbReference>
<keyword evidence="3" id="KW-0998">Cell outer membrane</keyword>
<gene>
    <name evidence="6" type="ORF">HYN48_04215</name>
</gene>
<dbReference type="SUPFAM" id="SSF103088">
    <property type="entry name" value="OmpA-like"/>
    <property type="match status" value="2"/>
</dbReference>
<dbReference type="Proteomes" id="UP000244193">
    <property type="component" value="Chromosome"/>
</dbReference>
<evidence type="ECO:0000256" key="4">
    <source>
        <dbReference type="PROSITE-ProRule" id="PRU00473"/>
    </source>
</evidence>
<dbReference type="InterPro" id="IPR006665">
    <property type="entry name" value="OmpA-like"/>
</dbReference>
<evidence type="ECO:0000256" key="2">
    <source>
        <dbReference type="ARBA" id="ARBA00023136"/>
    </source>
</evidence>
<feature type="domain" description="OmpA-like" evidence="5">
    <location>
        <begin position="16"/>
        <end position="131"/>
    </location>
</feature>
<evidence type="ECO:0000313" key="7">
    <source>
        <dbReference type="Proteomes" id="UP000244193"/>
    </source>
</evidence>
<dbReference type="KEGG" id="fmg:HYN48_04215"/>
<dbReference type="OrthoDB" id="9782229at2"/>
<dbReference type="EMBL" id="CP028811">
    <property type="protein sequence ID" value="AWA29354.1"/>
    <property type="molecule type" value="Genomic_DNA"/>
</dbReference>
<evidence type="ECO:0000256" key="3">
    <source>
        <dbReference type="ARBA" id="ARBA00023237"/>
    </source>
</evidence>
<protein>
    <recommendedName>
        <fullName evidence="5">OmpA-like domain-containing protein</fullName>
    </recommendedName>
</protein>